<feature type="region of interest" description="Disordered" evidence="1">
    <location>
        <begin position="642"/>
        <end position="683"/>
    </location>
</feature>
<feature type="compositionally biased region" description="Low complexity" evidence="1">
    <location>
        <begin position="537"/>
        <end position="548"/>
    </location>
</feature>
<reference evidence="3 4" key="1">
    <citation type="journal article" date="2021" name="Elife">
        <title>Chloroplast acquisition without the gene transfer in kleptoplastic sea slugs, Plakobranchus ocellatus.</title>
        <authorList>
            <person name="Maeda T."/>
            <person name="Takahashi S."/>
            <person name="Yoshida T."/>
            <person name="Shimamura S."/>
            <person name="Takaki Y."/>
            <person name="Nagai Y."/>
            <person name="Toyoda A."/>
            <person name="Suzuki Y."/>
            <person name="Arimoto A."/>
            <person name="Ishii H."/>
            <person name="Satoh N."/>
            <person name="Nishiyama T."/>
            <person name="Hasebe M."/>
            <person name="Maruyama T."/>
            <person name="Minagawa J."/>
            <person name="Obokata J."/>
            <person name="Shigenobu S."/>
        </authorList>
    </citation>
    <scope>NUCLEOTIDE SEQUENCE [LARGE SCALE GENOMIC DNA]</scope>
</reference>
<feature type="compositionally biased region" description="Polar residues" evidence="1">
    <location>
        <begin position="732"/>
        <end position="744"/>
    </location>
</feature>
<feature type="transmembrane region" description="Helical" evidence="2">
    <location>
        <begin position="171"/>
        <end position="189"/>
    </location>
</feature>
<feature type="region of interest" description="Disordered" evidence="1">
    <location>
        <begin position="1203"/>
        <end position="1321"/>
    </location>
</feature>
<sequence length="1539" mass="170630">MVKAGGQSCCVFFVFTKPSEIHKQIAETYGEGAMSRSRVYQWCTWFGEGRTSLGDEPKSGRPKTSTNEENTTRVDKLVRCDRRMKIREIALKLEIPKSTVHEIVHDTLGYRKVSARWVPKMLTEDYKLQRLEISQRLLQRCQQDNRDEDTTHIGRTGLKNSRAAGSKFKWICIRVLFAAAVVSIVVITLRRQMRTLKIEDEVTSVDAKAEGMDDWEARAIEMEVDESEEGTQSENNDHESEGGEEEGEGNEEEGTEVGDEENGELDEGDEEANIEEDKENAVEEEGNDDEAQEIDDKGDEDEGGQDEDEKAEDMGEEDVDEDKVDYKDADDDESTANGLFGSFFSMFGGSKMKDNNRDGVRDDEAVQIEDGEEEQNLGRESEEEDNESPSEVQNQIVRVSQASGINQPIHNLGVTFDGVDNQDYNDSEGTKPVNEGDMKVQTEGAAGGMQDAQTSPAASGVQGGQAGTQIGSNAPLSQGEQILQPHQQLRYQQLQQSNPALAQRYLVLAQQQNQQQQQGNQQQQQQPPQPQQPPQQEPQQLQQQQPQQQQQQQLQQLQQQQTQLQPQQQQQQPVNQYQLQGQKQAISAANIQGMLSPEAFKLLVSKNINPVTLHRTSGFVQQLLRQAGYPKDADVIASITSQTPQANQGQNSAAGINVNKLPSEDGQIQDQQEQQQQVQQQQQQQMQQQKGQISAQLPVSGLQIDALETEQSQMIPQPQGAPQPQGVLQQQEVSPTQGAQQVPQVQRFQPMPQVQGAALGSQVHDLQQRGFQVNSQPQGIESRTPQLVPQPGDQMQAVPETAQQGFQQVPQAMQQEQLVQLQQRQAASFATSRSLKSVDVVELFKILDKSDDDIFVDSRMATDNKLNDESNEGTLGEKEDDGEGKQTETEEDVDEDENYLSSDVEEGRGDGDLTDQRYANILDKLNNAEKDSNMDLSHSKRLDTENKDERLDSDESFGFSQIRSDESPASFPPEKFVTPYDGSVYDNPRPLSSGEYAQFRTKPYSETTPPSYGEEKASAVEAVDSKEGTEDEEQAINTIKQFGNELWEKVPRGLEGTFGSPYQNEDFGDFNGIGAAGYIQPSEGNAYSSDFDEDMQQGGKTYGVLINEIELIDDPATVDDYEENAEDGKPGVGNFGTQSSTFGAGLGPVEDYPINSEAFVHYSKAVDLMGKLLSRTVPNTVLRDLPTVTTTVEIGYEYVNDTSDGSVAPSYVKHNEKNSFSDDFYNSEDSDRQNDTAHYDYDDYVRDYTLGSSSATNRTTNGDSKSKEAKTVSSQSDLTSSVKQDAHKGLNETISEVSENVSSPPISSTPAPSPVDPSKTCPREVKLAKTSHPVTALVMFPGAAVEWVKKILEQLTGQETDSIYSIMSGLKNGNAAGVYQMSKKVAIETHAPTDRNFERAIVIIDNPYAVEAKHRIFRPYSVEWQKNFLWGRTYKAWLSSDLPLHVMSYDDLVEAPLTEIIKMAAFVGGEGVDLNYDCALAVASTPPPMEYDLSQITGIYRTERRRINANVDDVAKAAALKGFTTILPRLDSFKVYAGV</sequence>
<feature type="compositionally biased region" description="Low complexity" evidence="1">
    <location>
        <begin position="713"/>
        <end position="731"/>
    </location>
</feature>
<comment type="caution">
    <text evidence="3">The sequence shown here is derived from an EMBL/GenBank/DDBJ whole genome shotgun (WGS) entry which is preliminary data.</text>
</comment>
<feature type="region of interest" description="Disordered" evidence="1">
    <location>
        <begin position="512"/>
        <end position="548"/>
    </location>
</feature>
<proteinExistence type="predicted"/>
<feature type="region of interest" description="Disordered" evidence="1">
    <location>
        <begin position="864"/>
        <end position="1018"/>
    </location>
</feature>
<evidence type="ECO:0000256" key="2">
    <source>
        <dbReference type="SAM" id="Phobius"/>
    </source>
</evidence>
<gene>
    <name evidence="3" type="ORF">PoB_006822900</name>
</gene>
<feature type="region of interest" description="Disordered" evidence="1">
    <location>
        <begin position="713"/>
        <end position="744"/>
    </location>
</feature>
<feature type="region of interest" description="Disordered" evidence="1">
    <location>
        <begin position="413"/>
        <end position="478"/>
    </location>
</feature>
<feature type="compositionally biased region" description="Polar residues" evidence="1">
    <location>
        <begin position="1250"/>
        <end position="1263"/>
    </location>
</feature>
<feature type="compositionally biased region" description="Acidic residues" evidence="1">
    <location>
        <begin position="242"/>
        <end position="334"/>
    </location>
</feature>
<keyword evidence="4" id="KW-1185">Reference proteome</keyword>
<evidence type="ECO:0000256" key="1">
    <source>
        <dbReference type="SAM" id="MobiDB-lite"/>
    </source>
</evidence>
<dbReference type="PANTHER" id="PTHR46060">
    <property type="entry name" value="MARINER MOS1 TRANSPOSASE-LIKE PROTEIN"/>
    <property type="match status" value="1"/>
</dbReference>
<organism evidence="3 4">
    <name type="scientific">Plakobranchus ocellatus</name>
    <dbReference type="NCBI Taxonomy" id="259542"/>
    <lineage>
        <taxon>Eukaryota</taxon>
        <taxon>Metazoa</taxon>
        <taxon>Spiralia</taxon>
        <taxon>Lophotrochozoa</taxon>
        <taxon>Mollusca</taxon>
        <taxon>Gastropoda</taxon>
        <taxon>Heterobranchia</taxon>
        <taxon>Euthyneura</taxon>
        <taxon>Panpulmonata</taxon>
        <taxon>Sacoglossa</taxon>
        <taxon>Placobranchoidea</taxon>
        <taxon>Plakobranchidae</taxon>
        <taxon>Plakobranchus</taxon>
    </lineage>
</organism>
<name>A0AAV4DBY3_9GAST</name>
<feature type="compositionally biased region" description="Basic and acidic residues" evidence="1">
    <location>
        <begin position="926"/>
        <end position="950"/>
    </location>
</feature>
<dbReference type="PANTHER" id="PTHR46060:SF1">
    <property type="entry name" value="MARINER MOS1 TRANSPOSASE-LIKE PROTEIN"/>
    <property type="match status" value="1"/>
</dbReference>
<feature type="compositionally biased region" description="Acidic residues" evidence="1">
    <location>
        <begin position="889"/>
        <end position="898"/>
    </location>
</feature>
<feature type="compositionally biased region" description="Low complexity" evidence="1">
    <location>
        <begin position="512"/>
        <end position="526"/>
    </location>
</feature>
<feature type="compositionally biased region" description="Polar residues" evidence="1">
    <location>
        <begin position="642"/>
        <end position="654"/>
    </location>
</feature>
<keyword evidence="2" id="KW-0472">Membrane</keyword>
<protein>
    <submittedName>
        <fullName evidence="3">Uncharacterized protein</fullName>
    </submittedName>
</protein>
<feature type="compositionally biased region" description="Acidic residues" evidence="1">
    <location>
        <begin position="365"/>
        <end position="388"/>
    </location>
</feature>
<feature type="region of interest" description="Disordered" evidence="1">
    <location>
        <begin position="224"/>
        <end position="396"/>
    </location>
</feature>
<dbReference type="InterPro" id="IPR052709">
    <property type="entry name" value="Transposase-MT_Hybrid"/>
</dbReference>
<dbReference type="EMBL" id="BLXT01007705">
    <property type="protein sequence ID" value="GFO41724.1"/>
    <property type="molecule type" value="Genomic_DNA"/>
</dbReference>
<feature type="region of interest" description="Disordered" evidence="1">
    <location>
        <begin position="53"/>
        <end position="72"/>
    </location>
</feature>
<feature type="compositionally biased region" description="Polar residues" evidence="1">
    <location>
        <begin position="1271"/>
        <end position="1283"/>
    </location>
</feature>
<feature type="compositionally biased region" description="Polar residues" evidence="1">
    <location>
        <begin position="1292"/>
        <end position="1301"/>
    </location>
</feature>
<feature type="compositionally biased region" description="Low complexity" evidence="1">
    <location>
        <begin position="340"/>
        <end position="350"/>
    </location>
</feature>
<feature type="compositionally biased region" description="Polar residues" evidence="1">
    <location>
        <begin position="467"/>
        <end position="478"/>
    </location>
</feature>
<dbReference type="Proteomes" id="UP000735302">
    <property type="component" value="Unassembled WGS sequence"/>
</dbReference>
<feature type="compositionally biased region" description="Basic and acidic residues" evidence="1">
    <location>
        <begin position="1229"/>
        <end position="1246"/>
    </location>
</feature>
<evidence type="ECO:0000313" key="3">
    <source>
        <dbReference type="EMBL" id="GFO41724.1"/>
    </source>
</evidence>
<feature type="compositionally biased region" description="Basic and acidic residues" evidence="1">
    <location>
        <begin position="905"/>
        <end position="915"/>
    </location>
</feature>
<feature type="compositionally biased region" description="Low complexity" evidence="1">
    <location>
        <begin position="668"/>
        <end position="683"/>
    </location>
</feature>
<accession>A0AAV4DBY3</accession>
<feature type="compositionally biased region" description="Pro residues" evidence="1">
    <location>
        <begin position="527"/>
        <end position="536"/>
    </location>
</feature>
<keyword evidence="2" id="KW-0812">Transmembrane</keyword>
<feature type="compositionally biased region" description="Basic and acidic residues" evidence="1">
    <location>
        <begin position="351"/>
        <end position="364"/>
    </location>
</feature>
<evidence type="ECO:0000313" key="4">
    <source>
        <dbReference type="Proteomes" id="UP000735302"/>
    </source>
</evidence>
<keyword evidence="2" id="KW-1133">Transmembrane helix</keyword>